<dbReference type="EMBL" id="JAENGZ010001845">
    <property type="protein sequence ID" value="KAG6945986.1"/>
    <property type="molecule type" value="Genomic_DNA"/>
</dbReference>
<protein>
    <recommendedName>
        <fullName evidence="1">GIY-YIG domain-containing protein</fullName>
    </recommendedName>
</protein>
<gene>
    <name evidence="2" type="ORF">JG687_00016981</name>
</gene>
<dbReference type="SMART" id="SM00465">
    <property type="entry name" value="GIYc"/>
    <property type="match status" value="1"/>
</dbReference>
<dbReference type="InterPro" id="IPR000305">
    <property type="entry name" value="GIY-YIG_endonuc"/>
</dbReference>
<feature type="domain" description="GIY-YIG" evidence="1">
    <location>
        <begin position="1"/>
        <end position="86"/>
    </location>
</feature>
<name>A0A8T1TP98_9STRA</name>
<proteinExistence type="predicted"/>
<dbReference type="PROSITE" id="PS50164">
    <property type="entry name" value="GIY_YIG"/>
    <property type="match status" value="1"/>
</dbReference>
<organism evidence="2 3">
    <name type="scientific">Phytophthora cactorum</name>
    <dbReference type="NCBI Taxonomy" id="29920"/>
    <lineage>
        <taxon>Eukaryota</taxon>
        <taxon>Sar</taxon>
        <taxon>Stramenopiles</taxon>
        <taxon>Oomycota</taxon>
        <taxon>Peronosporomycetes</taxon>
        <taxon>Peronosporales</taxon>
        <taxon>Peronosporaceae</taxon>
        <taxon>Phytophthora</taxon>
    </lineage>
</organism>
<evidence type="ECO:0000259" key="1">
    <source>
        <dbReference type="PROSITE" id="PS50164"/>
    </source>
</evidence>
<sequence length="157" mass="18675">MIGRVYKIVNADESIIYIGSTTSSLKKRWGQHKSALPHFREFGIDNFAITLLSEHEISDREQLREFEQLVIDATSCVNQHRAIKTNEEHQEYQHNYYVSNAIKLQDYQRQYRVENRERVLARKNEKMGCDCGSSYSRDNKARHLRTSKHRRWLDEQS</sequence>
<evidence type="ECO:0000313" key="3">
    <source>
        <dbReference type="Proteomes" id="UP000688947"/>
    </source>
</evidence>
<dbReference type="AlphaFoldDB" id="A0A8T1TP98"/>
<accession>A0A8T1TP98</accession>
<dbReference type="Pfam" id="PF01541">
    <property type="entry name" value="GIY-YIG"/>
    <property type="match status" value="1"/>
</dbReference>
<evidence type="ECO:0000313" key="2">
    <source>
        <dbReference type="EMBL" id="KAG6945986.1"/>
    </source>
</evidence>
<reference evidence="2" key="1">
    <citation type="submission" date="2021-01" db="EMBL/GenBank/DDBJ databases">
        <title>Phytophthora aleatoria, a newly-described species from Pinus radiata is distinct from Phytophthora cactorum isolates based on comparative genomics.</title>
        <authorList>
            <person name="Mcdougal R."/>
            <person name="Panda P."/>
            <person name="Williams N."/>
            <person name="Studholme D.J."/>
        </authorList>
    </citation>
    <scope>NUCLEOTIDE SEQUENCE</scope>
    <source>
        <strain evidence="2">NZFS 3830</strain>
    </source>
</reference>
<dbReference type="Proteomes" id="UP000688947">
    <property type="component" value="Unassembled WGS sequence"/>
</dbReference>
<comment type="caution">
    <text evidence="2">The sequence shown here is derived from an EMBL/GenBank/DDBJ whole genome shotgun (WGS) entry which is preliminary data.</text>
</comment>
<dbReference type="OrthoDB" id="115808at2759"/>